<dbReference type="Proteomes" id="UP000236724">
    <property type="component" value="Unassembled WGS sequence"/>
</dbReference>
<name>A0A1H6FEP7_9GAMM</name>
<evidence type="ECO:0008006" key="3">
    <source>
        <dbReference type="Google" id="ProtNLM"/>
    </source>
</evidence>
<dbReference type="Pfam" id="PF13489">
    <property type="entry name" value="Methyltransf_23"/>
    <property type="match status" value="1"/>
</dbReference>
<reference evidence="1 2" key="1">
    <citation type="submission" date="2016-10" db="EMBL/GenBank/DDBJ databases">
        <authorList>
            <person name="de Groot N.N."/>
        </authorList>
    </citation>
    <scope>NUCLEOTIDE SEQUENCE [LARGE SCALE GENOMIC DNA]</scope>
    <source>
        <strain evidence="1">MBHS1</strain>
    </source>
</reference>
<accession>A0A1H6FEP7</accession>
<sequence>MECLICNQKMYYFFSKNFNQYGLGEVDYWKCNHCGFCLSKTHLELCSEDWEKLNYQYHSDYQGTNFCPDDPKWLERLNAQVEVMSDLKSLNILPSNNNWLDYACGDGKLSDLLKTKFNITLKKYDKYLSGIGEYLTHNELTPKKYDFLITTSVFEHFLDRSSYNDVESLLSDTGILGLHTLVCEKIPNDPAWFYLLPVHTAFFTNKSMQILFEDWGFKSSLYNIESRLWFWFKRTPESIQDIINIANQRDNKPHYIYEEKFVDYWK</sequence>
<gene>
    <name evidence="1" type="ORF">MBHS_04440</name>
</gene>
<proteinExistence type="predicted"/>
<dbReference type="AlphaFoldDB" id="A0A1H6FEP7"/>
<dbReference type="InterPro" id="IPR029063">
    <property type="entry name" value="SAM-dependent_MTases_sf"/>
</dbReference>
<evidence type="ECO:0000313" key="1">
    <source>
        <dbReference type="EMBL" id="SEH08548.1"/>
    </source>
</evidence>
<protein>
    <recommendedName>
        <fullName evidence="3">Methyltransferase domain protein</fullName>
    </recommendedName>
</protein>
<dbReference type="OrthoDB" id="9018134at2"/>
<keyword evidence="2" id="KW-1185">Reference proteome</keyword>
<organism evidence="1 2">
    <name type="scientific">Candidatus Venteria ishoeyi</name>
    <dbReference type="NCBI Taxonomy" id="1899563"/>
    <lineage>
        <taxon>Bacteria</taxon>
        <taxon>Pseudomonadati</taxon>
        <taxon>Pseudomonadota</taxon>
        <taxon>Gammaproteobacteria</taxon>
        <taxon>Thiotrichales</taxon>
        <taxon>Thiotrichaceae</taxon>
        <taxon>Venteria</taxon>
    </lineage>
</organism>
<dbReference type="EMBL" id="FMSV02000553">
    <property type="protein sequence ID" value="SEH08548.1"/>
    <property type="molecule type" value="Genomic_DNA"/>
</dbReference>
<dbReference type="SUPFAM" id="SSF53335">
    <property type="entry name" value="S-adenosyl-L-methionine-dependent methyltransferases"/>
    <property type="match status" value="1"/>
</dbReference>
<evidence type="ECO:0000313" key="2">
    <source>
        <dbReference type="Proteomes" id="UP000236724"/>
    </source>
</evidence>
<dbReference type="Gene3D" id="3.40.50.150">
    <property type="entry name" value="Vaccinia Virus protein VP39"/>
    <property type="match status" value="1"/>
</dbReference>
<dbReference type="RefSeq" id="WP_103922082.1">
    <property type="nucleotide sequence ID" value="NZ_FMSV02000553.1"/>
</dbReference>